<feature type="compositionally biased region" description="Basic and acidic residues" evidence="1">
    <location>
        <begin position="14"/>
        <end position="23"/>
    </location>
</feature>
<evidence type="ECO:0000256" key="1">
    <source>
        <dbReference type="SAM" id="MobiDB-lite"/>
    </source>
</evidence>
<evidence type="ECO:0000313" key="3">
    <source>
        <dbReference type="Proteomes" id="UP001221413"/>
    </source>
</evidence>
<comment type="caution">
    <text evidence="2">The sequence shown here is derived from an EMBL/GenBank/DDBJ whole genome shotgun (WGS) entry which is preliminary data.</text>
</comment>
<feature type="compositionally biased region" description="Basic residues" evidence="1">
    <location>
        <begin position="93"/>
        <end position="107"/>
    </location>
</feature>
<dbReference type="EMBL" id="JAQGDS010000008">
    <property type="protein sequence ID" value="KAJ6258520.1"/>
    <property type="molecule type" value="Genomic_DNA"/>
</dbReference>
<reference evidence="2" key="1">
    <citation type="submission" date="2023-01" db="EMBL/GenBank/DDBJ databases">
        <title>The chitinases involved in constricting ring structure development in the nematode-trapping fungus Drechslerella dactyloides.</title>
        <authorList>
            <person name="Wang R."/>
            <person name="Zhang L."/>
            <person name="Tang P."/>
            <person name="Li S."/>
            <person name="Liang L."/>
        </authorList>
    </citation>
    <scope>NUCLEOTIDE SEQUENCE</scope>
    <source>
        <strain evidence="2">YMF1.00031</strain>
    </source>
</reference>
<gene>
    <name evidence="2" type="ORF">Dda_6564</name>
</gene>
<accession>A0AAD6NHI8</accession>
<dbReference type="AlphaFoldDB" id="A0AAD6NHI8"/>
<feature type="compositionally biased region" description="Acidic residues" evidence="1">
    <location>
        <begin position="183"/>
        <end position="220"/>
    </location>
</feature>
<feature type="region of interest" description="Disordered" evidence="1">
    <location>
        <begin position="1"/>
        <end position="260"/>
    </location>
</feature>
<feature type="region of interest" description="Disordered" evidence="1">
    <location>
        <begin position="517"/>
        <end position="560"/>
    </location>
</feature>
<name>A0AAD6NHI8_DREDA</name>
<organism evidence="2 3">
    <name type="scientific">Drechslerella dactyloides</name>
    <name type="common">Nematode-trapping fungus</name>
    <name type="synonym">Arthrobotrys dactyloides</name>
    <dbReference type="NCBI Taxonomy" id="74499"/>
    <lineage>
        <taxon>Eukaryota</taxon>
        <taxon>Fungi</taxon>
        <taxon>Dikarya</taxon>
        <taxon>Ascomycota</taxon>
        <taxon>Pezizomycotina</taxon>
        <taxon>Orbiliomycetes</taxon>
        <taxon>Orbiliales</taxon>
        <taxon>Orbiliaceae</taxon>
        <taxon>Drechslerella</taxon>
    </lineage>
</organism>
<sequence length="576" mass="62868">MEWTLASCRTPRSSRKDIEDIFHKTSPSSNRVSKPSSKKSPKHNKKVVAKGSWDPTGDDSSQIAEGEGNDSEDGSDDSTDKPYVKGPALTSRGHLKGRKHHKIKQNKKTGSAGHMSQVQAFSRQKTSLNRIRDEIPDDTPTKKRSGAPVYAFDSDSDCSSLTTDFDINDDESASNEYNMMISETEDSDMGDDEDDAEDIDELDEEDLDDDDHSILEEETEYITGVPPTSDDGFLGAGAQVPNSPSALSEETDDDNEDIYMDMDDPVVKKIMNHTYTIEDDYNENSDDILEPYFSDEVLVESDEYDSDATACEVMSMPSRSPSPTPVPDSANEKTPTKSPVKPQLPRLGSFKPAPDRAICIIKETGAFKNVINMSGEDFCRQVISGSDTTVTTPGPKASEELFAYLPPSSDNSTSIMSEDWGSSSSINWLLGSEPDDASVIDFNQCSEWADYLVGGDFDAAFAGLTSNEIDMISPTDEEQVPPESSPIRSFSVPVTAFRANQNNALSRSNSIVGGMVQSGIKKNAPRKDSSLTPSQRRKSDATQPGRVRTPIPPPLFQEPLEPLFADAPLTVASTIV</sequence>
<keyword evidence="3" id="KW-1185">Reference proteome</keyword>
<feature type="compositionally biased region" description="Acidic residues" evidence="1">
    <location>
        <begin position="67"/>
        <end position="77"/>
    </location>
</feature>
<feature type="compositionally biased region" description="Polar residues" evidence="1">
    <location>
        <begin position="114"/>
        <end position="129"/>
    </location>
</feature>
<evidence type="ECO:0000313" key="2">
    <source>
        <dbReference type="EMBL" id="KAJ6258520.1"/>
    </source>
</evidence>
<feature type="region of interest" description="Disordered" evidence="1">
    <location>
        <begin position="314"/>
        <end position="347"/>
    </location>
</feature>
<feature type="compositionally biased region" description="Low complexity" evidence="1">
    <location>
        <begin position="26"/>
        <end position="35"/>
    </location>
</feature>
<dbReference type="Proteomes" id="UP001221413">
    <property type="component" value="Unassembled WGS sequence"/>
</dbReference>
<feature type="compositionally biased region" description="Acidic residues" evidence="1">
    <location>
        <begin position="249"/>
        <end position="260"/>
    </location>
</feature>
<feature type="compositionally biased region" description="Basic residues" evidence="1">
    <location>
        <begin position="36"/>
        <end position="48"/>
    </location>
</feature>
<proteinExistence type="predicted"/>
<protein>
    <submittedName>
        <fullName evidence="2">Uncharacterized protein</fullName>
    </submittedName>
</protein>